<dbReference type="Pfam" id="PF02517">
    <property type="entry name" value="Rce1-like"/>
    <property type="match status" value="1"/>
</dbReference>
<dbReference type="RefSeq" id="WP_168548977.1">
    <property type="nucleotide sequence ID" value="NZ_JAAXPR010000006.1"/>
</dbReference>
<feature type="transmembrane region" description="Helical" evidence="2">
    <location>
        <begin position="117"/>
        <end position="137"/>
    </location>
</feature>
<evidence type="ECO:0000256" key="1">
    <source>
        <dbReference type="ARBA" id="ARBA00009067"/>
    </source>
</evidence>
<name>A0A7X6S0X6_9STRE</name>
<dbReference type="InterPro" id="IPR052710">
    <property type="entry name" value="CAAX_protease"/>
</dbReference>
<organism evidence="4 5">
    <name type="scientific">Streptococcus ovuberis</name>
    <dbReference type="NCBI Taxonomy" id="1936207"/>
    <lineage>
        <taxon>Bacteria</taxon>
        <taxon>Bacillati</taxon>
        <taxon>Bacillota</taxon>
        <taxon>Bacilli</taxon>
        <taxon>Lactobacillales</taxon>
        <taxon>Streptococcaceae</taxon>
        <taxon>Streptococcus</taxon>
    </lineage>
</organism>
<accession>A0A7X6S0X6</accession>
<evidence type="ECO:0000313" key="5">
    <source>
        <dbReference type="Proteomes" id="UP000522720"/>
    </source>
</evidence>
<feature type="transmembrane region" description="Helical" evidence="2">
    <location>
        <begin position="70"/>
        <end position="97"/>
    </location>
</feature>
<keyword evidence="5" id="KW-1185">Reference proteome</keyword>
<reference evidence="4 5" key="1">
    <citation type="submission" date="2020-04" db="EMBL/GenBank/DDBJ databases">
        <title>MicrobeNet Type strains.</title>
        <authorList>
            <person name="Nicholson A.C."/>
        </authorList>
    </citation>
    <scope>NUCLEOTIDE SEQUENCE [LARGE SCALE GENOMIC DNA]</scope>
    <source>
        <strain evidence="4 5">CCUG 69612</strain>
    </source>
</reference>
<sequence length="218" mass="25054">MTYLKRYWPVVYLVLYRLFISRYFLRGIFDPIWFGVFAYLLLAGLGLLTFREEWRRGLKVLKRQKEKIVFWLLSGFVANFVFQILFGIVSQFLLAMIGQADYVLQNEEHVAHLLTSVPLPLVLLAAGISGPLVEELAYRVVIFSYLKKWLPLGLAMTVQAVIFGMIHMHVLSWAEFLSVLPHMGSGLVFGYLYHKTESLPISWGVHSLWNIMALLLGA</sequence>
<dbReference type="GO" id="GO:0004175">
    <property type="term" value="F:endopeptidase activity"/>
    <property type="evidence" value="ECO:0007669"/>
    <property type="project" value="UniProtKB-ARBA"/>
</dbReference>
<feature type="domain" description="CAAX prenyl protease 2/Lysostaphin resistance protein A-like" evidence="3">
    <location>
        <begin position="119"/>
        <end position="212"/>
    </location>
</feature>
<dbReference type="GO" id="GO:0008237">
    <property type="term" value="F:metallopeptidase activity"/>
    <property type="evidence" value="ECO:0007669"/>
    <property type="project" value="UniProtKB-KW"/>
</dbReference>
<evidence type="ECO:0000259" key="3">
    <source>
        <dbReference type="Pfam" id="PF02517"/>
    </source>
</evidence>
<keyword evidence="4" id="KW-0645">Protease</keyword>
<dbReference type="GO" id="GO:0006508">
    <property type="term" value="P:proteolysis"/>
    <property type="evidence" value="ECO:0007669"/>
    <property type="project" value="UniProtKB-KW"/>
</dbReference>
<gene>
    <name evidence="4" type="ORF">HF992_05105</name>
</gene>
<evidence type="ECO:0000256" key="2">
    <source>
        <dbReference type="SAM" id="Phobius"/>
    </source>
</evidence>
<feature type="transmembrane region" description="Helical" evidence="2">
    <location>
        <begin position="31"/>
        <end position="50"/>
    </location>
</feature>
<dbReference type="InterPro" id="IPR003675">
    <property type="entry name" value="Rce1/LyrA-like_dom"/>
</dbReference>
<keyword evidence="2" id="KW-0472">Membrane</keyword>
<dbReference type="Proteomes" id="UP000522720">
    <property type="component" value="Unassembled WGS sequence"/>
</dbReference>
<feature type="transmembrane region" description="Helical" evidence="2">
    <location>
        <begin position="7"/>
        <end position="25"/>
    </location>
</feature>
<dbReference type="PANTHER" id="PTHR36435">
    <property type="entry name" value="SLR1288 PROTEIN"/>
    <property type="match status" value="1"/>
</dbReference>
<dbReference type="PANTHER" id="PTHR36435:SF1">
    <property type="entry name" value="CAAX AMINO TERMINAL PROTEASE FAMILY PROTEIN"/>
    <property type="match status" value="1"/>
</dbReference>
<keyword evidence="2" id="KW-0812">Transmembrane</keyword>
<feature type="transmembrane region" description="Helical" evidence="2">
    <location>
        <begin position="149"/>
        <end position="170"/>
    </location>
</feature>
<keyword evidence="4" id="KW-0482">Metalloprotease</keyword>
<keyword evidence="4" id="KW-0378">Hydrolase</keyword>
<dbReference type="AlphaFoldDB" id="A0A7X6S0X6"/>
<keyword evidence="2" id="KW-1133">Transmembrane helix</keyword>
<dbReference type="EMBL" id="JAAXPR010000006">
    <property type="protein sequence ID" value="NKZ20222.1"/>
    <property type="molecule type" value="Genomic_DNA"/>
</dbReference>
<evidence type="ECO:0000313" key="4">
    <source>
        <dbReference type="EMBL" id="NKZ20222.1"/>
    </source>
</evidence>
<protein>
    <submittedName>
        <fullName evidence="4">CPBP family intramembrane metalloprotease</fullName>
    </submittedName>
</protein>
<proteinExistence type="inferred from homology"/>
<comment type="caution">
    <text evidence="4">The sequence shown here is derived from an EMBL/GenBank/DDBJ whole genome shotgun (WGS) entry which is preliminary data.</text>
</comment>
<dbReference type="GO" id="GO:0080120">
    <property type="term" value="P:CAAX-box protein maturation"/>
    <property type="evidence" value="ECO:0007669"/>
    <property type="project" value="UniProtKB-ARBA"/>
</dbReference>
<comment type="similarity">
    <text evidence="1">Belongs to the UPF0177 family.</text>
</comment>